<organism evidence="9 10">
    <name type="scientific">Clathrus columnatus</name>
    <dbReference type="NCBI Taxonomy" id="1419009"/>
    <lineage>
        <taxon>Eukaryota</taxon>
        <taxon>Fungi</taxon>
        <taxon>Dikarya</taxon>
        <taxon>Basidiomycota</taxon>
        <taxon>Agaricomycotina</taxon>
        <taxon>Agaricomycetes</taxon>
        <taxon>Phallomycetidae</taxon>
        <taxon>Phallales</taxon>
        <taxon>Clathraceae</taxon>
        <taxon>Clathrus</taxon>
    </lineage>
</organism>
<feature type="domain" description="Large ribosomal subunit protein uL30-like ferredoxin-like fold" evidence="8">
    <location>
        <begin position="33"/>
        <end position="83"/>
    </location>
</feature>
<dbReference type="FunFam" id="3.30.1390.20:FF:000010">
    <property type="entry name" value="Large subunit ribosomal protein L30"/>
    <property type="match status" value="1"/>
</dbReference>
<dbReference type="AlphaFoldDB" id="A0AAV5ACU4"/>
<keyword evidence="10" id="KW-1185">Reference proteome</keyword>
<keyword evidence="4" id="KW-0496">Mitochondrion</keyword>
<comment type="subcellular location">
    <subcellularLocation>
        <location evidence="1">Mitochondrion</location>
    </subcellularLocation>
</comment>
<sequence length="127" mass="14939">MFSKLFKSQSALRRFYSTATQNLTEKQEPKTYYKITLLRSAIALPKRYKDTLVTLGIHRRMQTVFHPHKPDIAGKILRVKELVQVENVPASAVRTKTEQRWERRPDPGFEVVGTWKNKRWLLDEEGI</sequence>
<dbReference type="GO" id="GO:0005739">
    <property type="term" value="C:mitochondrion"/>
    <property type="evidence" value="ECO:0007669"/>
    <property type="project" value="UniProtKB-SubCell"/>
</dbReference>
<dbReference type="SUPFAM" id="SSF55129">
    <property type="entry name" value="Ribosomal protein L30p/L7e"/>
    <property type="match status" value="1"/>
</dbReference>
<name>A0AAV5ACU4_9AGAM</name>
<keyword evidence="3" id="KW-0689">Ribosomal protein</keyword>
<dbReference type="CDD" id="cd00355">
    <property type="entry name" value="Ribosomal_L30_like"/>
    <property type="match status" value="1"/>
</dbReference>
<evidence type="ECO:0000313" key="9">
    <source>
        <dbReference type="EMBL" id="GJJ12466.1"/>
    </source>
</evidence>
<protein>
    <recommendedName>
        <fullName evidence="6">Large ribosomal subunit protein uL30m</fullName>
    </recommendedName>
</protein>
<dbReference type="Pfam" id="PF00327">
    <property type="entry name" value="Ribosomal_L30"/>
    <property type="match status" value="1"/>
</dbReference>
<evidence type="ECO:0000256" key="3">
    <source>
        <dbReference type="ARBA" id="ARBA00022980"/>
    </source>
</evidence>
<evidence type="ECO:0000313" key="10">
    <source>
        <dbReference type="Proteomes" id="UP001050691"/>
    </source>
</evidence>
<comment type="function">
    <text evidence="7">Component of the mitochondrial ribosome (mitoribosome), a dedicated translation machinery responsible for the synthesis of mitochondrial genome-encoded proteins, including at least some of the essential transmembrane subunits of the mitochondrial respiratory chain. The mitoribosomes are attached to the mitochondrial inner membrane and translation products are cotranslationally integrated into the membrane.</text>
</comment>
<dbReference type="NCBIfam" id="TIGR01308">
    <property type="entry name" value="rpmD_bact"/>
    <property type="match status" value="1"/>
</dbReference>
<accession>A0AAV5ACU4</accession>
<evidence type="ECO:0000256" key="7">
    <source>
        <dbReference type="ARBA" id="ARBA00037226"/>
    </source>
</evidence>
<dbReference type="GO" id="GO:0006412">
    <property type="term" value="P:translation"/>
    <property type="evidence" value="ECO:0007669"/>
    <property type="project" value="InterPro"/>
</dbReference>
<evidence type="ECO:0000256" key="4">
    <source>
        <dbReference type="ARBA" id="ARBA00023128"/>
    </source>
</evidence>
<dbReference type="InterPro" id="IPR005996">
    <property type="entry name" value="Ribosomal_uL30_bac-type"/>
</dbReference>
<dbReference type="InterPro" id="IPR016082">
    <property type="entry name" value="Ribosomal_uL30_ferredoxin-like"/>
</dbReference>
<keyword evidence="5" id="KW-0687">Ribonucleoprotein</keyword>
<comment type="similarity">
    <text evidence="2">Belongs to the universal ribosomal protein uL30 family.</text>
</comment>
<evidence type="ECO:0000259" key="8">
    <source>
        <dbReference type="Pfam" id="PF00327"/>
    </source>
</evidence>
<dbReference type="PANTHER" id="PTHR15892">
    <property type="entry name" value="MITOCHONDRIAL RIBOSOMAL PROTEIN L30"/>
    <property type="match status" value="1"/>
</dbReference>
<dbReference type="Gene3D" id="3.30.1390.20">
    <property type="entry name" value="Ribosomal protein L30, ferredoxin-like fold domain"/>
    <property type="match status" value="1"/>
</dbReference>
<dbReference type="EMBL" id="BPWL01000007">
    <property type="protein sequence ID" value="GJJ12466.1"/>
    <property type="molecule type" value="Genomic_DNA"/>
</dbReference>
<proteinExistence type="inferred from homology"/>
<dbReference type="PANTHER" id="PTHR15892:SF2">
    <property type="entry name" value="LARGE RIBOSOMAL SUBUNIT PROTEIN UL30M"/>
    <property type="match status" value="1"/>
</dbReference>
<evidence type="ECO:0000256" key="5">
    <source>
        <dbReference type="ARBA" id="ARBA00023274"/>
    </source>
</evidence>
<gene>
    <name evidence="9" type="ORF">Clacol_006708</name>
</gene>
<dbReference type="InterPro" id="IPR036919">
    <property type="entry name" value="Ribo_uL30_ferredoxin-like_sf"/>
</dbReference>
<evidence type="ECO:0000256" key="1">
    <source>
        <dbReference type="ARBA" id="ARBA00004173"/>
    </source>
</evidence>
<evidence type="ECO:0000256" key="6">
    <source>
        <dbReference type="ARBA" id="ARBA00035281"/>
    </source>
</evidence>
<evidence type="ECO:0000256" key="2">
    <source>
        <dbReference type="ARBA" id="ARBA00007594"/>
    </source>
</evidence>
<dbReference type="Proteomes" id="UP001050691">
    <property type="component" value="Unassembled WGS sequence"/>
</dbReference>
<reference evidence="9" key="1">
    <citation type="submission" date="2021-10" db="EMBL/GenBank/DDBJ databases">
        <title>De novo Genome Assembly of Clathrus columnatus (Basidiomycota, Fungi) Using Illumina and Nanopore Sequence Data.</title>
        <authorList>
            <person name="Ogiso-Tanaka E."/>
            <person name="Itagaki H."/>
            <person name="Hosoya T."/>
            <person name="Hosaka K."/>
        </authorList>
    </citation>
    <scope>NUCLEOTIDE SEQUENCE</scope>
    <source>
        <strain evidence="9">MO-923</strain>
    </source>
</reference>
<dbReference type="GO" id="GO:0015934">
    <property type="term" value="C:large ribosomal subunit"/>
    <property type="evidence" value="ECO:0007669"/>
    <property type="project" value="InterPro"/>
</dbReference>
<comment type="caution">
    <text evidence="9">The sequence shown here is derived from an EMBL/GenBank/DDBJ whole genome shotgun (WGS) entry which is preliminary data.</text>
</comment>
<dbReference type="GO" id="GO:0003735">
    <property type="term" value="F:structural constituent of ribosome"/>
    <property type="evidence" value="ECO:0007669"/>
    <property type="project" value="InterPro"/>
</dbReference>